<name>A0A4C1V9V0_EUMVA</name>
<protein>
    <submittedName>
        <fullName evidence="2">Bardet-Biedl syndrome 2 protein</fullName>
    </submittedName>
</protein>
<feature type="domain" description="BBS2 hairpin" evidence="1">
    <location>
        <begin position="48"/>
        <end position="144"/>
    </location>
</feature>
<keyword evidence="3" id="KW-1185">Reference proteome</keyword>
<evidence type="ECO:0000313" key="3">
    <source>
        <dbReference type="Proteomes" id="UP000299102"/>
    </source>
</evidence>
<dbReference type="PANTHER" id="PTHR32465:SF0">
    <property type="entry name" value="BARDET-BIEDL SYNDROME 2 PROTEIN"/>
    <property type="match status" value="1"/>
</dbReference>
<evidence type="ECO:0000259" key="1">
    <source>
        <dbReference type="Pfam" id="PF23353"/>
    </source>
</evidence>
<dbReference type="AlphaFoldDB" id="A0A4C1V9V0"/>
<evidence type="ECO:0000313" key="2">
    <source>
        <dbReference type="EMBL" id="GBP35571.1"/>
    </source>
</evidence>
<dbReference type="EMBL" id="BGZK01000305">
    <property type="protein sequence ID" value="GBP35571.1"/>
    <property type="molecule type" value="Genomic_DNA"/>
</dbReference>
<comment type="caution">
    <text evidence="2">The sequence shown here is derived from an EMBL/GenBank/DDBJ whole genome shotgun (WGS) entry which is preliminary data.</text>
</comment>
<dbReference type="GO" id="GO:0034464">
    <property type="term" value="C:BBSome"/>
    <property type="evidence" value="ECO:0007669"/>
    <property type="project" value="InterPro"/>
</dbReference>
<dbReference type="GO" id="GO:0016020">
    <property type="term" value="C:membrane"/>
    <property type="evidence" value="ECO:0007669"/>
    <property type="project" value="TreeGrafter"/>
</dbReference>
<dbReference type="PANTHER" id="PTHR32465">
    <property type="entry name" value="BARDET-BIEDL SYNDROME 2 PROTEIN"/>
    <property type="match status" value="1"/>
</dbReference>
<dbReference type="Proteomes" id="UP000299102">
    <property type="component" value="Unassembled WGS sequence"/>
</dbReference>
<dbReference type="Pfam" id="PF23353">
    <property type="entry name" value="BBS2_hp"/>
    <property type="match status" value="1"/>
</dbReference>
<proteinExistence type="predicted"/>
<sequence length="179" mass="19787">MKTECNFMCKLNYNDGFSGSPSTGGLGSVPCRRLQNSRNWSATTASFPEAENNLREEMVRASELCETRSRLATETAERAQLITALLPAAQDVGGHDMKEMLNRYKEVVMLNEEILVGCHARRATHEQAVDALKKLHTVLQHAAKLRVGKYNKAVVTASRKAVKDNDTEALIKILQIGDA</sequence>
<dbReference type="STRING" id="151549.A0A4C1V9V0"/>
<organism evidence="2 3">
    <name type="scientific">Eumeta variegata</name>
    <name type="common">Bagworm moth</name>
    <name type="synonym">Eumeta japonica</name>
    <dbReference type="NCBI Taxonomy" id="151549"/>
    <lineage>
        <taxon>Eukaryota</taxon>
        <taxon>Metazoa</taxon>
        <taxon>Ecdysozoa</taxon>
        <taxon>Arthropoda</taxon>
        <taxon>Hexapoda</taxon>
        <taxon>Insecta</taxon>
        <taxon>Pterygota</taxon>
        <taxon>Neoptera</taxon>
        <taxon>Endopterygota</taxon>
        <taxon>Lepidoptera</taxon>
        <taxon>Glossata</taxon>
        <taxon>Ditrysia</taxon>
        <taxon>Tineoidea</taxon>
        <taxon>Psychidae</taxon>
        <taxon>Oiketicinae</taxon>
        <taxon>Eumeta</taxon>
    </lineage>
</organism>
<dbReference type="InterPro" id="IPR016616">
    <property type="entry name" value="Bardet-Biedl_syndrome_2_prot"/>
</dbReference>
<dbReference type="OrthoDB" id="2120021at2759"/>
<gene>
    <name evidence="2" type="primary">BBS2</name>
    <name evidence="2" type="ORF">EVAR_17433_1</name>
</gene>
<reference evidence="2 3" key="1">
    <citation type="journal article" date="2019" name="Commun. Biol.">
        <title>The bagworm genome reveals a unique fibroin gene that provides high tensile strength.</title>
        <authorList>
            <person name="Kono N."/>
            <person name="Nakamura H."/>
            <person name="Ohtoshi R."/>
            <person name="Tomita M."/>
            <person name="Numata K."/>
            <person name="Arakawa K."/>
        </authorList>
    </citation>
    <scope>NUCLEOTIDE SEQUENCE [LARGE SCALE GENOMIC DNA]</scope>
</reference>
<dbReference type="InterPro" id="IPR055380">
    <property type="entry name" value="BBS2_hp_dom"/>
</dbReference>
<dbReference type="GO" id="GO:0036064">
    <property type="term" value="C:ciliary basal body"/>
    <property type="evidence" value="ECO:0007669"/>
    <property type="project" value="TreeGrafter"/>
</dbReference>
<dbReference type="GO" id="GO:1905515">
    <property type="term" value="P:non-motile cilium assembly"/>
    <property type="evidence" value="ECO:0007669"/>
    <property type="project" value="InterPro"/>
</dbReference>
<dbReference type="GO" id="GO:0043005">
    <property type="term" value="C:neuron projection"/>
    <property type="evidence" value="ECO:0007669"/>
    <property type="project" value="TreeGrafter"/>
</dbReference>
<dbReference type="GO" id="GO:0031514">
    <property type="term" value="C:motile cilium"/>
    <property type="evidence" value="ECO:0007669"/>
    <property type="project" value="TreeGrafter"/>
</dbReference>
<accession>A0A4C1V9V0</accession>